<gene>
    <name evidence="3" type="ORF">H3Z74_16665</name>
</gene>
<feature type="transmembrane region" description="Helical" evidence="1">
    <location>
        <begin position="45"/>
        <end position="65"/>
    </location>
</feature>
<dbReference type="RefSeq" id="WP_187760698.1">
    <property type="nucleotide sequence ID" value="NZ_CP061038.1"/>
</dbReference>
<feature type="transmembrane region" description="Helical" evidence="1">
    <location>
        <begin position="15"/>
        <end position="39"/>
    </location>
</feature>
<proteinExistence type="predicted"/>
<evidence type="ECO:0000313" key="4">
    <source>
        <dbReference type="Proteomes" id="UP000516148"/>
    </source>
</evidence>
<dbReference type="EMBL" id="CP061038">
    <property type="protein sequence ID" value="QNQ08370.1"/>
    <property type="molecule type" value="Genomic_DNA"/>
</dbReference>
<reference evidence="3 4" key="1">
    <citation type="submission" date="2020-09" db="EMBL/GenBank/DDBJ databases">
        <title>Sphingomonas sp., a new species isolated from pork steak.</title>
        <authorList>
            <person name="Heidler von Heilborn D."/>
        </authorList>
    </citation>
    <scope>NUCLEOTIDE SEQUENCE [LARGE SCALE GENOMIC DNA]</scope>
    <source>
        <strain evidence="4">S8-3T</strain>
    </source>
</reference>
<keyword evidence="4" id="KW-1185">Reference proteome</keyword>
<dbReference type="Proteomes" id="UP000516148">
    <property type="component" value="Chromosome"/>
</dbReference>
<keyword evidence="1" id="KW-0812">Transmembrane</keyword>
<protein>
    <submittedName>
        <fullName evidence="3">PH domain-containing protein</fullName>
    </submittedName>
</protein>
<evidence type="ECO:0000256" key="1">
    <source>
        <dbReference type="SAM" id="Phobius"/>
    </source>
</evidence>
<dbReference type="InterPro" id="IPR005182">
    <property type="entry name" value="YdbS-like_PH"/>
</dbReference>
<name>A0A7H0LFB7_9SPHN</name>
<dbReference type="PANTHER" id="PTHR34473">
    <property type="entry name" value="UPF0699 TRANSMEMBRANE PROTEIN YDBS"/>
    <property type="match status" value="1"/>
</dbReference>
<keyword evidence="1" id="KW-0472">Membrane</keyword>
<dbReference type="Pfam" id="PF03703">
    <property type="entry name" value="bPH_2"/>
    <property type="match status" value="1"/>
</dbReference>
<dbReference type="AlphaFoldDB" id="A0A7H0LFB7"/>
<organism evidence="3 4">
    <name type="scientific">Sphingomonas alpina</name>
    <dbReference type="NCBI Taxonomy" id="653931"/>
    <lineage>
        <taxon>Bacteria</taxon>
        <taxon>Pseudomonadati</taxon>
        <taxon>Pseudomonadota</taxon>
        <taxon>Alphaproteobacteria</taxon>
        <taxon>Sphingomonadales</taxon>
        <taxon>Sphingomonadaceae</taxon>
        <taxon>Sphingomonas</taxon>
    </lineage>
</organism>
<evidence type="ECO:0000259" key="2">
    <source>
        <dbReference type="Pfam" id="PF03703"/>
    </source>
</evidence>
<keyword evidence="1" id="KW-1133">Transmembrane helix</keyword>
<evidence type="ECO:0000313" key="3">
    <source>
        <dbReference type="EMBL" id="QNQ08370.1"/>
    </source>
</evidence>
<feature type="domain" description="YdbS-like PH" evidence="2">
    <location>
        <begin position="70"/>
        <end position="149"/>
    </location>
</feature>
<dbReference type="PANTHER" id="PTHR34473:SF3">
    <property type="entry name" value="TRANSMEMBRANE PROTEIN-RELATED"/>
    <property type="match status" value="1"/>
</dbReference>
<dbReference type="KEGG" id="spap:H3Z74_16665"/>
<sequence length="158" mass="16934">MTPVPLAPLETGQRIVMHVAALVPSLALAAGGLAAGYAARTEFAWPGWPIALTLGLVALWSLVVAPRRRWAAWGWALDENELHVAHGVWTRVHTVVPLGRVQHIDVAQGPLERALGVARLVLHTAGTAHATVTLPGVSRATAESLRDTIRAHIKAEQW</sequence>
<accession>A0A7H0LFB7</accession>